<reference evidence="2" key="1">
    <citation type="journal article" date="2019" name="Plant Biotechnol. J.">
        <title>Genome sequencing of the Australian wild diploid species Gossypium australe highlights disease resistance and delayed gland morphogenesis.</title>
        <authorList>
            <person name="Cai Y."/>
            <person name="Cai X."/>
            <person name="Wang Q."/>
            <person name="Wang P."/>
            <person name="Zhang Y."/>
            <person name="Cai C."/>
            <person name="Xu Y."/>
            <person name="Wang K."/>
            <person name="Zhou Z."/>
            <person name="Wang C."/>
            <person name="Geng S."/>
            <person name="Li B."/>
            <person name="Dong Q."/>
            <person name="Hou Y."/>
            <person name="Wang H."/>
            <person name="Ai P."/>
            <person name="Liu Z."/>
            <person name="Yi F."/>
            <person name="Sun M."/>
            <person name="An G."/>
            <person name="Cheng J."/>
            <person name="Zhang Y."/>
            <person name="Shi Q."/>
            <person name="Xie Y."/>
            <person name="Shi X."/>
            <person name="Chang Y."/>
            <person name="Huang F."/>
            <person name="Chen Y."/>
            <person name="Hong S."/>
            <person name="Mi L."/>
            <person name="Sun Q."/>
            <person name="Zhang L."/>
            <person name="Zhou B."/>
            <person name="Peng R."/>
            <person name="Zhang X."/>
            <person name="Liu F."/>
        </authorList>
    </citation>
    <scope>NUCLEOTIDE SEQUENCE [LARGE SCALE GENOMIC DNA]</scope>
    <source>
        <strain evidence="2">cv. PA1801</strain>
    </source>
</reference>
<dbReference type="Proteomes" id="UP000325315">
    <property type="component" value="Unassembled WGS sequence"/>
</dbReference>
<protein>
    <recommendedName>
        <fullName evidence="3">Reverse transcriptase</fullName>
    </recommendedName>
</protein>
<dbReference type="AlphaFoldDB" id="A0A5B6VIV4"/>
<organism evidence="1 2">
    <name type="scientific">Gossypium australe</name>
    <dbReference type="NCBI Taxonomy" id="47621"/>
    <lineage>
        <taxon>Eukaryota</taxon>
        <taxon>Viridiplantae</taxon>
        <taxon>Streptophyta</taxon>
        <taxon>Embryophyta</taxon>
        <taxon>Tracheophyta</taxon>
        <taxon>Spermatophyta</taxon>
        <taxon>Magnoliopsida</taxon>
        <taxon>eudicotyledons</taxon>
        <taxon>Gunneridae</taxon>
        <taxon>Pentapetalae</taxon>
        <taxon>rosids</taxon>
        <taxon>malvids</taxon>
        <taxon>Malvales</taxon>
        <taxon>Malvaceae</taxon>
        <taxon>Malvoideae</taxon>
        <taxon>Gossypium</taxon>
    </lineage>
</organism>
<proteinExistence type="predicted"/>
<evidence type="ECO:0008006" key="3">
    <source>
        <dbReference type="Google" id="ProtNLM"/>
    </source>
</evidence>
<comment type="caution">
    <text evidence="1">The sequence shown here is derived from an EMBL/GenBank/DDBJ whole genome shotgun (WGS) entry which is preliminary data.</text>
</comment>
<accession>A0A5B6VIV4</accession>
<dbReference type="EMBL" id="SMMG02000006">
    <property type="protein sequence ID" value="KAA3468995.1"/>
    <property type="molecule type" value="Genomic_DNA"/>
</dbReference>
<evidence type="ECO:0000313" key="1">
    <source>
        <dbReference type="EMBL" id="KAA3468995.1"/>
    </source>
</evidence>
<evidence type="ECO:0000313" key="2">
    <source>
        <dbReference type="Proteomes" id="UP000325315"/>
    </source>
</evidence>
<name>A0A5B6VIV4_9ROSI</name>
<gene>
    <name evidence="1" type="ORF">EPI10_014829</name>
</gene>
<sequence length="92" mass="10351">MESRMISQGICVEIECMVRKFIWRNSAEGKKLALMSWKSICQPRSCGGDVNKIKCWSDNWASSVGPLVNQIPSHDNLDLEFTLKNLGNADGY</sequence>
<keyword evidence="2" id="KW-1185">Reference proteome</keyword>